<keyword evidence="1" id="KW-0472">Membrane</keyword>
<evidence type="ECO:0000313" key="2">
    <source>
        <dbReference type="EMBL" id="KZT33574.1"/>
    </source>
</evidence>
<proteinExistence type="predicted"/>
<dbReference type="EMBL" id="KV428232">
    <property type="protein sequence ID" value="KZT33574.1"/>
    <property type="molecule type" value="Genomic_DNA"/>
</dbReference>
<sequence length="73" mass="8111">MPCLGWRLAAPEAATELEHHRYGCSLAFRSLCTTIHFFGIVILTSSLSTVIPRNRTHKLKDWTVLSSGEKTPG</sequence>
<reference evidence="2 3" key="1">
    <citation type="journal article" date="2016" name="Mol. Biol. Evol.">
        <title>Comparative Genomics of Early-Diverging Mushroom-Forming Fungi Provides Insights into the Origins of Lignocellulose Decay Capabilities.</title>
        <authorList>
            <person name="Nagy L.G."/>
            <person name="Riley R."/>
            <person name="Tritt A."/>
            <person name="Adam C."/>
            <person name="Daum C."/>
            <person name="Floudas D."/>
            <person name="Sun H."/>
            <person name="Yadav J.S."/>
            <person name="Pangilinan J."/>
            <person name="Larsson K.H."/>
            <person name="Matsuura K."/>
            <person name="Barry K."/>
            <person name="Labutti K."/>
            <person name="Kuo R."/>
            <person name="Ohm R.A."/>
            <person name="Bhattacharya S.S."/>
            <person name="Shirouzu T."/>
            <person name="Yoshinaga Y."/>
            <person name="Martin F.M."/>
            <person name="Grigoriev I.V."/>
            <person name="Hibbett D.S."/>
        </authorList>
    </citation>
    <scope>NUCLEOTIDE SEQUENCE [LARGE SCALE GENOMIC DNA]</scope>
    <source>
        <strain evidence="2 3">HHB10207 ss-3</strain>
    </source>
</reference>
<keyword evidence="3" id="KW-1185">Reference proteome</keyword>
<accession>A0A165YSZ8</accession>
<dbReference type="Proteomes" id="UP000076798">
    <property type="component" value="Unassembled WGS sequence"/>
</dbReference>
<gene>
    <name evidence="2" type="ORF">SISSUDRAFT_397424</name>
</gene>
<keyword evidence="1" id="KW-1133">Transmembrane helix</keyword>
<name>A0A165YSZ8_9AGAM</name>
<evidence type="ECO:0000256" key="1">
    <source>
        <dbReference type="SAM" id="Phobius"/>
    </source>
</evidence>
<dbReference type="AlphaFoldDB" id="A0A165YSZ8"/>
<keyword evidence="1" id="KW-0812">Transmembrane</keyword>
<protein>
    <submittedName>
        <fullName evidence="2">Uncharacterized protein</fullName>
    </submittedName>
</protein>
<evidence type="ECO:0000313" key="3">
    <source>
        <dbReference type="Proteomes" id="UP000076798"/>
    </source>
</evidence>
<organism evidence="2 3">
    <name type="scientific">Sistotremastrum suecicum HHB10207 ss-3</name>
    <dbReference type="NCBI Taxonomy" id="1314776"/>
    <lineage>
        <taxon>Eukaryota</taxon>
        <taxon>Fungi</taxon>
        <taxon>Dikarya</taxon>
        <taxon>Basidiomycota</taxon>
        <taxon>Agaricomycotina</taxon>
        <taxon>Agaricomycetes</taxon>
        <taxon>Sistotremastrales</taxon>
        <taxon>Sistotremastraceae</taxon>
        <taxon>Sistotremastrum</taxon>
    </lineage>
</organism>
<feature type="transmembrane region" description="Helical" evidence="1">
    <location>
        <begin position="26"/>
        <end position="51"/>
    </location>
</feature>